<feature type="region of interest" description="Disordered" evidence="1">
    <location>
        <begin position="44"/>
        <end position="76"/>
    </location>
</feature>
<dbReference type="RefSeq" id="XP_065960326.1">
    <property type="nucleotide sequence ID" value="XM_066109404.1"/>
</dbReference>
<dbReference type="AlphaFoldDB" id="A0A5M9L0Y6"/>
<comment type="caution">
    <text evidence="2">The sequence shown here is derived from an EMBL/GenBank/DDBJ whole genome shotgun (WGS) entry which is preliminary data.</text>
</comment>
<gene>
    <name evidence="2" type="ORF">PtrM4_138900</name>
</gene>
<sequence length="76" mass="8649">MSMITATTWVPRGFAAPFPSRYQFDEDEYERISKLANLQLEDAKEELEEAQASEKSKNGTSSKASKKDDECVRKKT</sequence>
<accession>A0A5M9L0Y6</accession>
<organism evidence="2 3">
    <name type="scientific">Pyrenophora tritici-repentis</name>
    <dbReference type="NCBI Taxonomy" id="45151"/>
    <lineage>
        <taxon>Eukaryota</taxon>
        <taxon>Fungi</taxon>
        <taxon>Dikarya</taxon>
        <taxon>Ascomycota</taxon>
        <taxon>Pezizomycotina</taxon>
        <taxon>Dothideomycetes</taxon>
        <taxon>Pleosporomycetidae</taxon>
        <taxon>Pleosporales</taxon>
        <taxon>Pleosporineae</taxon>
        <taxon>Pleosporaceae</taxon>
        <taxon>Pyrenophora</taxon>
    </lineage>
</organism>
<dbReference type="Proteomes" id="UP000245464">
    <property type="component" value="Chromosome 8"/>
</dbReference>
<proteinExistence type="predicted"/>
<evidence type="ECO:0000313" key="2">
    <source>
        <dbReference type="EMBL" id="KAF7567299.1"/>
    </source>
</evidence>
<dbReference type="KEGG" id="ptrr:90957717"/>
<evidence type="ECO:0000256" key="1">
    <source>
        <dbReference type="SAM" id="MobiDB-lite"/>
    </source>
</evidence>
<feature type="compositionally biased region" description="Basic and acidic residues" evidence="1">
    <location>
        <begin position="65"/>
        <end position="76"/>
    </location>
</feature>
<protein>
    <submittedName>
        <fullName evidence="2">Uncharacterized protein</fullName>
    </submittedName>
</protein>
<name>A0A5M9L0Y6_9PLEO</name>
<evidence type="ECO:0000313" key="3">
    <source>
        <dbReference type="Proteomes" id="UP000245464"/>
    </source>
</evidence>
<reference evidence="2 3" key="1">
    <citation type="journal article" date="2018" name="BMC Genomics">
        <title>Comparative genomics of the wheat fungal pathogen Pyrenophora tritici-repentis reveals chromosomal variations and genome plasticity.</title>
        <authorList>
            <person name="Moolhuijzen P."/>
            <person name="See P.T."/>
            <person name="Hane J.K."/>
            <person name="Shi G."/>
            <person name="Liu Z."/>
            <person name="Oliver R.P."/>
            <person name="Moffat C.S."/>
        </authorList>
    </citation>
    <scope>NUCLEOTIDE SEQUENCE [LARGE SCALE GENOMIC DNA]</scope>
    <source>
        <strain evidence="2">M4</strain>
    </source>
</reference>
<dbReference type="EMBL" id="NQIK02000008">
    <property type="protein sequence ID" value="KAF7567299.1"/>
    <property type="molecule type" value="Genomic_DNA"/>
</dbReference>
<dbReference type="GeneID" id="90957717"/>